<name>A0AAE1VD28_9SOLA</name>
<comment type="caution">
    <text evidence="1">The sequence shown here is derived from an EMBL/GenBank/DDBJ whole genome shotgun (WGS) entry which is preliminary data.</text>
</comment>
<protein>
    <submittedName>
        <fullName evidence="1">Uncharacterized protein</fullName>
    </submittedName>
</protein>
<evidence type="ECO:0000313" key="1">
    <source>
        <dbReference type="EMBL" id="KAK4365348.1"/>
    </source>
</evidence>
<accession>A0AAE1VD28</accession>
<organism evidence="1 2">
    <name type="scientific">Anisodus tanguticus</name>
    <dbReference type="NCBI Taxonomy" id="243964"/>
    <lineage>
        <taxon>Eukaryota</taxon>
        <taxon>Viridiplantae</taxon>
        <taxon>Streptophyta</taxon>
        <taxon>Embryophyta</taxon>
        <taxon>Tracheophyta</taxon>
        <taxon>Spermatophyta</taxon>
        <taxon>Magnoliopsida</taxon>
        <taxon>eudicotyledons</taxon>
        <taxon>Gunneridae</taxon>
        <taxon>Pentapetalae</taxon>
        <taxon>asterids</taxon>
        <taxon>lamiids</taxon>
        <taxon>Solanales</taxon>
        <taxon>Solanaceae</taxon>
        <taxon>Solanoideae</taxon>
        <taxon>Hyoscyameae</taxon>
        <taxon>Anisodus</taxon>
    </lineage>
</organism>
<reference evidence="1" key="1">
    <citation type="submission" date="2023-12" db="EMBL/GenBank/DDBJ databases">
        <title>Genome assembly of Anisodus tanguticus.</title>
        <authorList>
            <person name="Wang Y.-J."/>
        </authorList>
    </citation>
    <scope>NUCLEOTIDE SEQUENCE</scope>
    <source>
        <strain evidence="1">KB-2021</strain>
        <tissue evidence="1">Leaf</tissue>
    </source>
</reference>
<dbReference type="AlphaFoldDB" id="A0AAE1VD28"/>
<proteinExistence type="predicted"/>
<evidence type="ECO:0000313" key="2">
    <source>
        <dbReference type="Proteomes" id="UP001291623"/>
    </source>
</evidence>
<gene>
    <name evidence="1" type="ORF">RND71_016706</name>
</gene>
<dbReference type="EMBL" id="JAVYJV010000008">
    <property type="protein sequence ID" value="KAK4365348.1"/>
    <property type="molecule type" value="Genomic_DNA"/>
</dbReference>
<sequence>MDQFSHNVSNHVVLDLGGSIGLHRLGVSYATWNFIKNLMNYLSLIADRPAIGFPRFSPLYCNTQDQRTQIKESVGHDGSAETSAGEVVTCSLKCIRLSKVLLDHNRKFNKSDILLPSCKAPTIYSSYTVHIVQRGMRQPSLLLTLKQYKLAKLTPIEAGCCRPPSE</sequence>
<keyword evidence="2" id="KW-1185">Reference proteome</keyword>
<dbReference type="Proteomes" id="UP001291623">
    <property type="component" value="Unassembled WGS sequence"/>
</dbReference>